<comment type="caution">
    <text evidence="1">The sequence shown here is derived from an EMBL/GenBank/DDBJ whole genome shotgun (WGS) entry which is preliminary data.</text>
</comment>
<sequence>MHPSQPYSGSADLRRCTTDARTCRGHSKRAGERTLTFDHSVLSNQREVLYLPVLHQGPSRSSFEAHTSFIWAVTLGGLNSLCTTSQENFSIVGDRFLRASELPKGFQSEHRALSLEQVLESFQALKRLIVPNKGLLVINTRLSISNRFSRASKLLKCSQSRTKSS</sequence>
<reference evidence="1 2" key="1">
    <citation type="journal article" date="2014" name="Agronomy (Basel)">
        <title>A Draft Genome Sequence for Ensete ventricosum, the Drought-Tolerant Tree Against Hunger.</title>
        <authorList>
            <person name="Harrison J."/>
            <person name="Moore K.A."/>
            <person name="Paszkiewicz K."/>
            <person name="Jones T."/>
            <person name="Grant M."/>
            <person name="Ambacheew D."/>
            <person name="Muzemil S."/>
            <person name="Studholme D.J."/>
        </authorList>
    </citation>
    <scope>NUCLEOTIDE SEQUENCE [LARGE SCALE GENOMIC DNA]</scope>
</reference>
<accession>A0A426X2F4</accession>
<evidence type="ECO:0000313" key="2">
    <source>
        <dbReference type="Proteomes" id="UP000287651"/>
    </source>
</evidence>
<name>A0A426X2F4_ENSVE</name>
<proteinExistence type="predicted"/>
<dbReference type="AlphaFoldDB" id="A0A426X2F4"/>
<dbReference type="EMBL" id="AMZH03028609">
    <property type="protein sequence ID" value="RRT33620.1"/>
    <property type="molecule type" value="Genomic_DNA"/>
</dbReference>
<gene>
    <name evidence="1" type="ORF">B296_00057637</name>
</gene>
<organism evidence="1 2">
    <name type="scientific">Ensete ventricosum</name>
    <name type="common">Abyssinian banana</name>
    <name type="synonym">Musa ensete</name>
    <dbReference type="NCBI Taxonomy" id="4639"/>
    <lineage>
        <taxon>Eukaryota</taxon>
        <taxon>Viridiplantae</taxon>
        <taxon>Streptophyta</taxon>
        <taxon>Embryophyta</taxon>
        <taxon>Tracheophyta</taxon>
        <taxon>Spermatophyta</taxon>
        <taxon>Magnoliopsida</taxon>
        <taxon>Liliopsida</taxon>
        <taxon>Zingiberales</taxon>
        <taxon>Musaceae</taxon>
        <taxon>Ensete</taxon>
    </lineage>
</organism>
<evidence type="ECO:0000313" key="1">
    <source>
        <dbReference type="EMBL" id="RRT33620.1"/>
    </source>
</evidence>
<protein>
    <submittedName>
        <fullName evidence="1">Uncharacterized protein</fullName>
    </submittedName>
</protein>
<dbReference type="Proteomes" id="UP000287651">
    <property type="component" value="Unassembled WGS sequence"/>
</dbReference>